<evidence type="ECO:0000256" key="2">
    <source>
        <dbReference type="SAM" id="Phobius"/>
    </source>
</evidence>
<keyword evidence="4" id="KW-1185">Reference proteome</keyword>
<dbReference type="GeneID" id="36331289"/>
<evidence type="ECO:0000313" key="3">
    <source>
        <dbReference type="EMBL" id="OSX59635.1"/>
    </source>
</evidence>
<feature type="region of interest" description="Disordered" evidence="1">
    <location>
        <begin position="638"/>
        <end position="672"/>
    </location>
</feature>
<dbReference type="Proteomes" id="UP000194127">
    <property type="component" value="Unassembled WGS sequence"/>
</dbReference>
<feature type="transmembrane region" description="Helical" evidence="2">
    <location>
        <begin position="29"/>
        <end position="49"/>
    </location>
</feature>
<sequence length="806" mass="87420">MATATVLHAATHTVVSAQAQSNSPPIVALLRVVSSWSTIVLSSVLRAVASLARAGAIPLSALAIALYYTLLYVLAPAIVFCDIVLEVFVRTPYAIVTSVLANVYPLVHWAGGAGLHKCCQVCFVPAHKTYGTSADIQDAKAGIDKGREGIGFTIVFPYTPSRCPFSVRHVYCLAGHKSYVTSSLPRLLPVLKHTTARQRRSLSAHSLVHKLPVVAGAERISRRAMPTIKDVNIPNYWLESNGLAPLAALPAWVTAFPRDIFVHRVAEEGSQLCTRLRKGTMREGVLEWVNARPQLRCPGRPGELDVEGGHGVTEIRPTWHYPVDGRKAKSHITDEGRMEAFLYRKPALLPQNNSVFTNDEIISIGPFMAQPEMDGCRKIATPTFFFCIDVNDTHTQALSFGLCKCETGPNMTSTYSPSITSTVALSSIIDPKSSVKSVDHYLSTASAASTLLLPTEASNTVSANTSSTSTYRPIETLGTASTSVSPATHPPTAAIIGAVVGLIVLATMLFVFMRRHRQRSRRAMLCGGTSWQKMEDYQEAGGAILRERFLRLGSLSPAVSPLDETLSSCPGTRSHSPFLDQHASWAASTHTLAATLSPLSLDIALRESAGHGPALSKSSSLREEIARERRGVEEHVAELQRRHGSSGAASRVSANTQSGEETAPGYGVDEDDNAASRRQMEYLLAEIERLRAIESALADPPPAYDFLMSLPNKEAAWATLFQLNGRSLWYIREAMSPGELSSTEISKRVSASGSNKRARRFTEASGAGKDQIRSGTRYYRAAARHVGEPVVGHALAQLFQQYGPWW</sequence>
<keyword evidence="2" id="KW-0812">Transmembrane</keyword>
<accession>A0A1X6MTE7</accession>
<gene>
    <name evidence="3" type="ORF">POSPLADRAFT_1149703</name>
</gene>
<feature type="transmembrane region" description="Helical" evidence="2">
    <location>
        <begin position="61"/>
        <end position="80"/>
    </location>
</feature>
<feature type="transmembrane region" description="Helical" evidence="2">
    <location>
        <begin position="493"/>
        <end position="512"/>
    </location>
</feature>
<keyword evidence="2" id="KW-0472">Membrane</keyword>
<feature type="region of interest" description="Disordered" evidence="1">
    <location>
        <begin position="610"/>
        <end position="629"/>
    </location>
</feature>
<name>A0A1X6MTE7_9APHY</name>
<proteinExistence type="predicted"/>
<dbReference type="OrthoDB" id="3366475at2759"/>
<feature type="compositionally biased region" description="Basic and acidic residues" evidence="1">
    <location>
        <begin position="620"/>
        <end position="629"/>
    </location>
</feature>
<dbReference type="AlphaFoldDB" id="A0A1X6MTE7"/>
<evidence type="ECO:0000256" key="1">
    <source>
        <dbReference type="SAM" id="MobiDB-lite"/>
    </source>
</evidence>
<reference evidence="3 4" key="1">
    <citation type="submission" date="2017-04" db="EMBL/GenBank/DDBJ databases">
        <title>Genome Sequence of the Model Brown-Rot Fungus Postia placenta SB12.</title>
        <authorList>
            <consortium name="DOE Joint Genome Institute"/>
            <person name="Gaskell J."/>
            <person name="Kersten P."/>
            <person name="Larrondo L.F."/>
            <person name="Canessa P."/>
            <person name="Martinez D."/>
            <person name="Hibbett D."/>
            <person name="Schmoll M."/>
            <person name="Kubicek C.P."/>
            <person name="Martinez A.T."/>
            <person name="Yadav J."/>
            <person name="Master E."/>
            <person name="Magnuson J.K."/>
            <person name="James T."/>
            <person name="Yaver D."/>
            <person name="Berka R."/>
            <person name="Labutti K."/>
            <person name="Lipzen A."/>
            <person name="Aerts A."/>
            <person name="Barry K."/>
            <person name="Henrissat B."/>
            <person name="Blanchette R."/>
            <person name="Grigoriev I."/>
            <person name="Cullen D."/>
        </authorList>
    </citation>
    <scope>NUCLEOTIDE SEQUENCE [LARGE SCALE GENOMIC DNA]</scope>
    <source>
        <strain evidence="3 4">MAD-698-R-SB12</strain>
    </source>
</reference>
<protein>
    <submittedName>
        <fullName evidence="3">Uncharacterized protein</fullName>
    </submittedName>
</protein>
<evidence type="ECO:0000313" key="4">
    <source>
        <dbReference type="Proteomes" id="UP000194127"/>
    </source>
</evidence>
<dbReference type="RefSeq" id="XP_024336429.1">
    <property type="nucleotide sequence ID" value="XM_024486340.1"/>
</dbReference>
<organism evidence="3 4">
    <name type="scientific">Postia placenta MAD-698-R-SB12</name>
    <dbReference type="NCBI Taxonomy" id="670580"/>
    <lineage>
        <taxon>Eukaryota</taxon>
        <taxon>Fungi</taxon>
        <taxon>Dikarya</taxon>
        <taxon>Basidiomycota</taxon>
        <taxon>Agaricomycotina</taxon>
        <taxon>Agaricomycetes</taxon>
        <taxon>Polyporales</taxon>
        <taxon>Adustoporiaceae</taxon>
        <taxon>Rhodonia</taxon>
    </lineage>
</organism>
<keyword evidence="2" id="KW-1133">Transmembrane helix</keyword>
<dbReference type="EMBL" id="KZ110601">
    <property type="protein sequence ID" value="OSX59635.1"/>
    <property type="molecule type" value="Genomic_DNA"/>
</dbReference>